<protein>
    <submittedName>
        <fullName evidence="14">Proto-oncogene Mas-like</fullName>
    </submittedName>
</protein>
<dbReference type="GeneID" id="103065335"/>
<feature type="domain" description="G-protein coupled receptors family 1 profile" evidence="12">
    <location>
        <begin position="16"/>
        <end position="247"/>
    </location>
</feature>
<evidence type="ECO:0000256" key="1">
    <source>
        <dbReference type="ARBA" id="ARBA00004651"/>
    </source>
</evidence>
<name>A0A9F2R479_PYTBI</name>
<reference evidence="14" key="1">
    <citation type="submission" date="2025-08" db="UniProtKB">
        <authorList>
            <consortium name="RefSeq"/>
        </authorList>
    </citation>
    <scope>IDENTIFICATION</scope>
    <source>
        <tissue evidence="14">Liver</tissue>
    </source>
</reference>
<keyword evidence="5 9" id="KW-0297">G-protein coupled receptor</keyword>
<evidence type="ECO:0000256" key="6">
    <source>
        <dbReference type="ARBA" id="ARBA00023136"/>
    </source>
</evidence>
<evidence type="ECO:0000256" key="7">
    <source>
        <dbReference type="ARBA" id="ARBA00023170"/>
    </source>
</evidence>
<keyword evidence="13" id="KW-1185">Reference proteome</keyword>
<feature type="transmembrane region" description="Helical" evidence="11">
    <location>
        <begin position="229"/>
        <end position="250"/>
    </location>
</feature>
<keyword evidence="3 9" id="KW-0812">Transmembrane</keyword>
<dbReference type="PROSITE" id="PS50262">
    <property type="entry name" value="G_PROTEIN_RECEP_F1_2"/>
    <property type="match status" value="1"/>
</dbReference>
<comment type="subcellular location">
    <subcellularLocation>
        <location evidence="1">Cell membrane</location>
        <topology evidence="1">Multi-pass membrane protein</topology>
    </subcellularLocation>
</comment>
<dbReference type="InterPro" id="IPR000276">
    <property type="entry name" value="GPCR_Rhodpsn"/>
</dbReference>
<comment type="similarity">
    <text evidence="9">Belongs to the G-protein coupled receptor 1 family.</text>
</comment>
<feature type="transmembrane region" description="Helical" evidence="11">
    <location>
        <begin position="45"/>
        <end position="64"/>
    </location>
</feature>
<dbReference type="Gene3D" id="1.20.1070.10">
    <property type="entry name" value="Rhodopsin 7-helix transmembrane proteins"/>
    <property type="match status" value="1"/>
</dbReference>
<evidence type="ECO:0000256" key="11">
    <source>
        <dbReference type="SAM" id="Phobius"/>
    </source>
</evidence>
<dbReference type="GO" id="GO:0004930">
    <property type="term" value="F:G protein-coupled receptor activity"/>
    <property type="evidence" value="ECO:0007669"/>
    <property type="project" value="UniProtKB-KW"/>
</dbReference>
<dbReference type="OMA" id="YYFSRAM"/>
<evidence type="ECO:0000256" key="8">
    <source>
        <dbReference type="ARBA" id="ARBA00023224"/>
    </source>
</evidence>
<keyword evidence="4 11" id="KW-1133">Transmembrane helix</keyword>
<gene>
    <name evidence="14" type="primary">LOC103065335</name>
</gene>
<evidence type="ECO:0000259" key="12">
    <source>
        <dbReference type="PROSITE" id="PS50262"/>
    </source>
</evidence>
<accession>A0A9F2R479</accession>
<feature type="transmembrane region" description="Helical" evidence="11">
    <location>
        <begin position="84"/>
        <end position="104"/>
    </location>
</feature>
<proteinExistence type="inferred from homology"/>
<evidence type="ECO:0000256" key="10">
    <source>
        <dbReference type="SAM" id="MobiDB-lite"/>
    </source>
</evidence>
<evidence type="ECO:0000313" key="14">
    <source>
        <dbReference type="RefSeq" id="XP_007435754.3"/>
    </source>
</evidence>
<dbReference type="PRINTS" id="PR02108">
    <property type="entry name" value="MRGPCRFAMILY"/>
</dbReference>
<organism evidence="13 14">
    <name type="scientific">Python bivittatus</name>
    <name type="common">Burmese python</name>
    <name type="synonym">Python molurus bivittatus</name>
    <dbReference type="NCBI Taxonomy" id="176946"/>
    <lineage>
        <taxon>Eukaryota</taxon>
        <taxon>Metazoa</taxon>
        <taxon>Chordata</taxon>
        <taxon>Craniata</taxon>
        <taxon>Vertebrata</taxon>
        <taxon>Euteleostomi</taxon>
        <taxon>Lepidosauria</taxon>
        <taxon>Squamata</taxon>
        <taxon>Bifurcata</taxon>
        <taxon>Unidentata</taxon>
        <taxon>Episquamata</taxon>
        <taxon>Toxicofera</taxon>
        <taxon>Serpentes</taxon>
        <taxon>Henophidia</taxon>
        <taxon>Pythonidae</taxon>
        <taxon>Python</taxon>
    </lineage>
</organism>
<evidence type="ECO:0000313" key="13">
    <source>
        <dbReference type="Proteomes" id="UP000695026"/>
    </source>
</evidence>
<dbReference type="OrthoDB" id="9631784at2759"/>
<dbReference type="Proteomes" id="UP000695026">
    <property type="component" value="Unplaced"/>
</dbReference>
<keyword evidence="2" id="KW-1003">Cell membrane</keyword>
<dbReference type="Pfam" id="PF00001">
    <property type="entry name" value="7tm_1"/>
    <property type="match status" value="1"/>
</dbReference>
<keyword evidence="6 11" id="KW-0472">Membrane</keyword>
<feature type="transmembrane region" description="Helical" evidence="11">
    <location>
        <begin position="116"/>
        <end position="139"/>
    </location>
</feature>
<dbReference type="AlphaFoldDB" id="A0A9F2R479"/>
<dbReference type="GO" id="GO:0005886">
    <property type="term" value="C:plasma membrane"/>
    <property type="evidence" value="ECO:0007669"/>
    <property type="project" value="UniProtKB-SubCell"/>
</dbReference>
<evidence type="ECO:0000256" key="2">
    <source>
        <dbReference type="ARBA" id="ARBA00022475"/>
    </source>
</evidence>
<feature type="transmembrane region" description="Helical" evidence="11">
    <location>
        <begin position="159"/>
        <end position="178"/>
    </location>
</feature>
<keyword evidence="8 9" id="KW-0807">Transducer</keyword>
<evidence type="ECO:0000256" key="9">
    <source>
        <dbReference type="RuleBase" id="RU000688"/>
    </source>
</evidence>
<dbReference type="InterPro" id="IPR026234">
    <property type="entry name" value="MRGPCRFAMILY"/>
</dbReference>
<feature type="region of interest" description="Disordered" evidence="10">
    <location>
        <begin position="275"/>
        <end position="295"/>
    </location>
</feature>
<feature type="transmembrane region" description="Helical" evidence="11">
    <location>
        <begin position="6"/>
        <end position="24"/>
    </location>
</feature>
<dbReference type="PANTHER" id="PTHR11334:SF29">
    <property type="entry name" value="MAS-RELATED G-PROTEIN COUPLED RECEPTOR MEMBER X2"/>
    <property type="match status" value="1"/>
</dbReference>
<dbReference type="PANTHER" id="PTHR11334">
    <property type="entry name" value="MAS-RELATED G-PROTEIN COUPLED RECEPTOR"/>
    <property type="match status" value="1"/>
</dbReference>
<sequence length="295" mass="34482">MVTAISIPICFWGLVGNATVLWLLCSKVKKTTFIVYARNLVMAELIVAAYFFIVFSLFLSTFHVNLYFSRAMENIYSFAYNANIHLLTVMCVERYFMVFFPDYYQHHRPKDLTKNMCFVIWFWACLMALVMYVACYPRFLSSLYPSNPYCEATILFETIVYLMFLFPIMSFSALSLFIRMRRRAKQSPQLRIDLTIIILVAISLIFVFTLRVVDFLSHWDKTLSGPITYQLSLLFDSIKSSITPLVYFFVGNRQRQRTTEPMYVLLERALQHKESPDAARTSKLNLDTDELGPQK</sequence>
<dbReference type="KEGG" id="pbi:103065335"/>
<dbReference type="PROSITE" id="PS00237">
    <property type="entry name" value="G_PROTEIN_RECEP_F1_1"/>
    <property type="match status" value="1"/>
</dbReference>
<dbReference type="PRINTS" id="PR00237">
    <property type="entry name" value="GPCRRHODOPSN"/>
</dbReference>
<evidence type="ECO:0000256" key="4">
    <source>
        <dbReference type="ARBA" id="ARBA00022989"/>
    </source>
</evidence>
<dbReference type="SUPFAM" id="SSF81321">
    <property type="entry name" value="Family A G protein-coupled receptor-like"/>
    <property type="match status" value="1"/>
</dbReference>
<evidence type="ECO:0000256" key="3">
    <source>
        <dbReference type="ARBA" id="ARBA00022692"/>
    </source>
</evidence>
<dbReference type="RefSeq" id="XP_007435754.3">
    <property type="nucleotide sequence ID" value="XM_007435692.3"/>
</dbReference>
<keyword evidence="7 9" id="KW-0675">Receptor</keyword>
<dbReference type="InterPro" id="IPR017452">
    <property type="entry name" value="GPCR_Rhodpsn_7TM"/>
</dbReference>
<evidence type="ECO:0000256" key="5">
    <source>
        <dbReference type="ARBA" id="ARBA00023040"/>
    </source>
</evidence>
<feature type="transmembrane region" description="Helical" evidence="11">
    <location>
        <begin position="190"/>
        <end position="209"/>
    </location>
</feature>